<dbReference type="EMBL" id="CP002394">
    <property type="protein sequence ID" value="ADU31884.1"/>
    <property type="molecule type" value="Genomic_DNA"/>
</dbReference>
<dbReference type="STRING" id="649639.Bcell_3643"/>
<dbReference type="CDD" id="cd00761">
    <property type="entry name" value="Glyco_tranf_GTA_type"/>
    <property type="match status" value="1"/>
</dbReference>
<organism evidence="4 5">
    <name type="scientific">Evansella cellulosilytica (strain ATCC 21833 / DSM 2522 / FERM P-1141 / JCM 9156 / N-4)</name>
    <name type="common">Bacillus cellulosilyticus</name>
    <dbReference type="NCBI Taxonomy" id="649639"/>
    <lineage>
        <taxon>Bacteria</taxon>
        <taxon>Bacillati</taxon>
        <taxon>Bacillota</taxon>
        <taxon>Bacilli</taxon>
        <taxon>Bacillales</taxon>
        <taxon>Bacillaceae</taxon>
        <taxon>Evansella</taxon>
    </lineage>
</organism>
<evidence type="ECO:0000256" key="1">
    <source>
        <dbReference type="ARBA" id="ARBA00006739"/>
    </source>
</evidence>
<dbReference type="Gene3D" id="3.40.50.150">
    <property type="entry name" value="Vaccinia Virus protein VP39"/>
    <property type="match status" value="1"/>
</dbReference>
<keyword evidence="2" id="KW-0175">Coiled coil</keyword>
<keyword evidence="5" id="KW-1185">Reference proteome</keyword>
<accession>E6TSB5</accession>
<evidence type="ECO:0000259" key="3">
    <source>
        <dbReference type="Pfam" id="PF00535"/>
    </source>
</evidence>
<proteinExistence type="inferred from homology"/>
<keyword evidence="4" id="KW-0808">Transferase</keyword>
<dbReference type="PANTHER" id="PTHR22916">
    <property type="entry name" value="GLYCOSYLTRANSFERASE"/>
    <property type="match status" value="1"/>
</dbReference>
<reference evidence="4" key="1">
    <citation type="submission" date="2010-12" db="EMBL/GenBank/DDBJ databases">
        <title>Complete sequence of Bacillus cellulosilyticus DSM 2522.</title>
        <authorList>
            <consortium name="US DOE Joint Genome Institute"/>
            <person name="Lucas S."/>
            <person name="Copeland A."/>
            <person name="Lapidus A."/>
            <person name="Cheng J.-F."/>
            <person name="Bruce D."/>
            <person name="Goodwin L."/>
            <person name="Pitluck S."/>
            <person name="Chertkov O."/>
            <person name="Detter J.C."/>
            <person name="Han C."/>
            <person name="Tapia R."/>
            <person name="Land M."/>
            <person name="Hauser L."/>
            <person name="Jeffries C."/>
            <person name="Kyrpides N."/>
            <person name="Ivanova N."/>
            <person name="Mikhailova N."/>
            <person name="Brumm P."/>
            <person name="Mead D."/>
            <person name="Woyke T."/>
        </authorList>
    </citation>
    <scope>NUCLEOTIDE SEQUENCE [LARGE SCALE GENOMIC DNA]</scope>
    <source>
        <strain evidence="4">DSM 2522</strain>
    </source>
</reference>
<evidence type="ECO:0000313" key="4">
    <source>
        <dbReference type="EMBL" id="ADU31884.1"/>
    </source>
</evidence>
<comment type="similarity">
    <text evidence="1">Belongs to the glycosyltransferase 2 family.</text>
</comment>
<feature type="domain" description="Glycosyltransferase 2-like" evidence="3">
    <location>
        <begin position="464"/>
        <end position="587"/>
    </location>
</feature>
<evidence type="ECO:0000256" key="2">
    <source>
        <dbReference type="SAM" id="Coils"/>
    </source>
</evidence>
<dbReference type="PANTHER" id="PTHR22916:SF3">
    <property type="entry name" value="UDP-GLCNAC:BETAGAL BETA-1,3-N-ACETYLGLUCOSAMINYLTRANSFERASE-LIKE PROTEIN 1"/>
    <property type="match status" value="1"/>
</dbReference>
<dbReference type="Gene3D" id="3.90.550.10">
    <property type="entry name" value="Spore Coat Polysaccharide Biosynthesis Protein SpsA, Chain A"/>
    <property type="match status" value="1"/>
</dbReference>
<dbReference type="SUPFAM" id="SSF53335">
    <property type="entry name" value="S-adenosyl-L-methionine-dependent methyltransferases"/>
    <property type="match status" value="1"/>
</dbReference>
<dbReference type="RefSeq" id="WP_013490215.1">
    <property type="nucleotide sequence ID" value="NC_014829.1"/>
</dbReference>
<dbReference type="SUPFAM" id="SSF53756">
    <property type="entry name" value="UDP-Glycosyltransferase/glycogen phosphorylase"/>
    <property type="match status" value="1"/>
</dbReference>
<dbReference type="eggNOG" id="COG4122">
    <property type="taxonomic scope" value="Bacteria"/>
</dbReference>
<dbReference type="KEGG" id="bco:Bcell_3643"/>
<dbReference type="CDD" id="cd03801">
    <property type="entry name" value="GT4_PimA-like"/>
    <property type="match status" value="1"/>
</dbReference>
<feature type="coiled-coil region" evidence="2">
    <location>
        <begin position="257"/>
        <end position="354"/>
    </location>
</feature>
<dbReference type="InterPro" id="IPR029063">
    <property type="entry name" value="SAM-dependent_MTases_sf"/>
</dbReference>
<dbReference type="InterPro" id="IPR029044">
    <property type="entry name" value="Nucleotide-diphossugar_trans"/>
</dbReference>
<protein>
    <submittedName>
        <fullName evidence="4">Glycosyl transferase family 2</fullName>
    </submittedName>
</protein>
<dbReference type="HOGENOM" id="CLU_281003_0_0_9"/>
<dbReference type="InterPro" id="IPR001173">
    <property type="entry name" value="Glyco_trans_2-like"/>
</dbReference>
<dbReference type="AlphaFoldDB" id="E6TSB5"/>
<dbReference type="Gene3D" id="3.40.50.2000">
    <property type="entry name" value="Glycogen Phosphorylase B"/>
    <property type="match status" value="1"/>
</dbReference>
<dbReference type="eggNOG" id="COG1215">
    <property type="taxonomic scope" value="Bacteria"/>
</dbReference>
<sequence>MNRYWENLMQPILDITKAKTIVEIGAQKGINTRKILEYCTENGGKLYTVDPLKIPEYDIWTEENGEHFEFLQELSLNALPKIEDYDAILIDGDHNWYTVYNELKIVEKNFKGKNKFPIIFAHDIGWPYGRRDLYYTPENIPPYYQQAYKKLGMLPNKNELVEKNGLNGHLFNAIYENNNKNGVLTAIEDFIQETSLDLELEKIHGFHGLGIIYEKNDKNRKITEFISSRSFQDSLSMKLEGERLTYLIKTNNLSIKIRELEEIKNKTAREKERLLEISKEMDVLNEKLRNLSQEKDNLSGKLEAVSTEKNTLKNKINNLEVVNKEQTKKYNLVTEELRNMRQDLKKQSRETEKVYDSIKYNLGDLLISSVKSPKNLLALPYRLLKLSKRAVSKNKSTTVKEKKNNKTFRKLNFHNKKFDKTLFYKVVDDINKENPKGNFYKILQDSESQLKEITRYIENEPLVTIIMPTYNRANVIGQAIQSIVEQSYTNWELIICDDGSRDKTEEEVKRFKDERIKYHKLDWGGAAKARNYGLSVSKGEYIAYLDSDNVWHPLYLTANIGRLLANPGYYSVFNRYIDVYYYDNKYKIKTCKSLTFDYEKLMEKNFIDLNSFVHRRELYDHFGGFNNDLVRRQDWDLVLKYTFLRNPLYGDQLLVIYRRNENWGQISNLQSNDHQSLSTIQANVSSYFENGLPALKPSVDLPKITIISWDVSRNHFSKAYNIAESLSSFYTVQLLGFRFFDEKIFPPYENEVPNFEMTILEGKEFPDFFKMMSEALTKINGDVVYAIKPRLSSLGLALLANYHLSKPLILEYNDLETVVSSPQKDKELQKKFKLEEVDFTDKELQVPYSLQWSKIMEELSHKVPVTTTHNKTLDQFFGGKSFYIRNLKDESYYDPDKYNRDEVREELGYTKDDRVILFGGLIRKHKGIYELVDLIDRLNDQRYKLLFVGSRETPDQKKLMDKYGDRIKVLPPQGRNEMAKINYASDLVILWLDPSIPASHYQMPYKFTDAIAMKVPVIANDISDLGDLARSGYLKLAKHGDFDELMYAIKDVFDNPMKTKEIVDKARSLYIRQFSYKAVKSNLDLIFDVAKKQENTLDVANEFVDFMSNYYKQYKN</sequence>
<gene>
    <name evidence="4" type="ordered locus">Bcell_3643</name>
</gene>
<dbReference type="Pfam" id="PF13692">
    <property type="entry name" value="Glyco_trans_1_4"/>
    <property type="match status" value="1"/>
</dbReference>
<evidence type="ECO:0000313" key="5">
    <source>
        <dbReference type="Proteomes" id="UP000001401"/>
    </source>
</evidence>
<name>E6TSB5_EVAC2</name>
<dbReference type="SUPFAM" id="SSF53448">
    <property type="entry name" value="Nucleotide-diphospho-sugar transferases"/>
    <property type="match status" value="1"/>
</dbReference>
<dbReference type="Pfam" id="PF13578">
    <property type="entry name" value="Methyltransf_24"/>
    <property type="match status" value="1"/>
</dbReference>
<dbReference type="OrthoDB" id="2469560at2"/>
<dbReference type="GO" id="GO:0016758">
    <property type="term" value="F:hexosyltransferase activity"/>
    <property type="evidence" value="ECO:0007669"/>
    <property type="project" value="UniProtKB-ARBA"/>
</dbReference>
<dbReference type="Proteomes" id="UP000001401">
    <property type="component" value="Chromosome"/>
</dbReference>
<dbReference type="Pfam" id="PF00535">
    <property type="entry name" value="Glycos_transf_2"/>
    <property type="match status" value="1"/>
</dbReference>
<dbReference type="eggNOG" id="COG0438">
    <property type="taxonomic scope" value="Bacteria"/>
</dbReference>